<keyword evidence="5 8" id="KW-0067">ATP-binding</keyword>
<dbReference type="AlphaFoldDB" id="A0A6P5GS85"/>
<dbReference type="OrthoDB" id="5958943at2759"/>
<comment type="catalytic activity">
    <reaction evidence="6 8">
        <text>1D-myo-inositol 1,4,5-trisphosphate + 2 ATP = 1D-myo-inositol 1,3,4,5,6-pentakisphosphate + 2 ADP + 2 H(+)</text>
        <dbReference type="Rhea" id="RHEA:32359"/>
        <dbReference type="ChEBI" id="CHEBI:15378"/>
        <dbReference type="ChEBI" id="CHEBI:30616"/>
        <dbReference type="ChEBI" id="CHEBI:57733"/>
        <dbReference type="ChEBI" id="CHEBI:203600"/>
        <dbReference type="ChEBI" id="CHEBI:456216"/>
        <dbReference type="EC" id="2.7.1.151"/>
    </reaction>
</comment>
<dbReference type="Proteomes" id="UP000515123">
    <property type="component" value="Linkage group 21"/>
</dbReference>
<proteinExistence type="inferred from homology"/>
<dbReference type="EC" id="2.7.1.151" evidence="8"/>
<comment type="catalytic activity">
    <reaction evidence="7 8">
        <text>1D-myo-inositol 1,3,4,6-tetrakisphosphate + ATP = 1D-myo-inositol 1,3,4,5,6-pentakisphosphate + ADP + H(+)</text>
        <dbReference type="Rhea" id="RHEA:12717"/>
        <dbReference type="ChEBI" id="CHEBI:15378"/>
        <dbReference type="ChEBI" id="CHEBI:30616"/>
        <dbReference type="ChEBI" id="CHEBI:57660"/>
        <dbReference type="ChEBI" id="CHEBI:57733"/>
        <dbReference type="ChEBI" id="CHEBI:456216"/>
        <dbReference type="EC" id="2.7.1.140"/>
    </reaction>
</comment>
<dbReference type="Gene3D" id="3.30.470.160">
    <property type="entry name" value="Inositol polyphosphate kinase"/>
    <property type="match status" value="1"/>
</dbReference>
<keyword evidence="4 8" id="KW-0418">Kinase</keyword>
<evidence type="ECO:0000256" key="8">
    <source>
        <dbReference type="RuleBase" id="RU363090"/>
    </source>
</evidence>
<dbReference type="InterPro" id="IPR038286">
    <property type="entry name" value="IPK_sf"/>
</dbReference>
<sequence>MASPPTPLRAPEHQVAGHQAAEGRLGPLVDGAGLFFKPLQGDGRGDDEVSFYTLLSSLPSSSLPSSSFFPSFHGTRLLPASDGSGPHPHLALEDLVAEFSNPAIVDIKIGSRTWYPQASEDYIRKCFEKDQRTTSASLGFRISGIQIRDGSGAWKPDRGEIRRFSPRDVRIALRRFVSSDPRSDPDRALAAAVYGGADGVLAKLGELKRWFEEQTLFHFNSVSVLVVYERDAGATLGKGKVKVKLVDFAHVVEGKGVIDHNFLGGLCSLIRFISDVLTGLDENCI</sequence>
<dbReference type="GO" id="GO:0005524">
    <property type="term" value="F:ATP binding"/>
    <property type="evidence" value="ECO:0007669"/>
    <property type="project" value="UniProtKB-KW"/>
</dbReference>
<dbReference type="Pfam" id="PF03770">
    <property type="entry name" value="IPK"/>
    <property type="match status" value="1"/>
</dbReference>
<evidence type="ECO:0000256" key="2">
    <source>
        <dbReference type="ARBA" id="ARBA00022679"/>
    </source>
</evidence>
<dbReference type="GO" id="GO:0008440">
    <property type="term" value="F:inositol-1,4,5-trisphosphate 3-kinase activity"/>
    <property type="evidence" value="ECO:0007669"/>
    <property type="project" value="TreeGrafter"/>
</dbReference>
<dbReference type="EC" id="2.7.1.140" evidence="8"/>
<dbReference type="InterPro" id="IPR005522">
    <property type="entry name" value="IPK"/>
</dbReference>
<evidence type="ECO:0000256" key="1">
    <source>
        <dbReference type="ARBA" id="ARBA00007374"/>
    </source>
</evidence>
<dbReference type="GO" id="GO:0005737">
    <property type="term" value="C:cytoplasm"/>
    <property type="evidence" value="ECO:0007669"/>
    <property type="project" value="TreeGrafter"/>
</dbReference>
<gene>
    <name evidence="10" type="primary">LOC109726376</name>
</gene>
<evidence type="ECO:0000313" key="10">
    <source>
        <dbReference type="RefSeq" id="XP_020111511.1"/>
    </source>
</evidence>
<accession>A0A6P5GS85</accession>
<dbReference type="GO" id="GO:0005634">
    <property type="term" value="C:nucleus"/>
    <property type="evidence" value="ECO:0007669"/>
    <property type="project" value="TreeGrafter"/>
</dbReference>
<name>A0A6P5GS85_ANACO</name>
<dbReference type="PANTHER" id="PTHR12400">
    <property type="entry name" value="INOSITOL POLYPHOSPHATE KINASE"/>
    <property type="match status" value="1"/>
</dbReference>
<evidence type="ECO:0000313" key="9">
    <source>
        <dbReference type="Proteomes" id="UP000515123"/>
    </source>
</evidence>
<evidence type="ECO:0000256" key="6">
    <source>
        <dbReference type="ARBA" id="ARBA00036164"/>
    </source>
</evidence>
<evidence type="ECO:0000256" key="5">
    <source>
        <dbReference type="ARBA" id="ARBA00022840"/>
    </source>
</evidence>
<reference evidence="10" key="2">
    <citation type="submission" date="2025-08" db="UniProtKB">
        <authorList>
            <consortium name="RefSeq"/>
        </authorList>
    </citation>
    <scope>IDENTIFICATION</scope>
    <source>
        <tissue evidence="10">Leaf</tissue>
    </source>
</reference>
<keyword evidence="2 8" id="KW-0808">Transferase</keyword>
<dbReference type="SUPFAM" id="SSF56104">
    <property type="entry name" value="SAICAR synthase-like"/>
    <property type="match status" value="1"/>
</dbReference>
<comment type="similarity">
    <text evidence="1 8">Belongs to the inositol phosphokinase (IPK) family.</text>
</comment>
<dbReference type="GO" id="GO:0051765">
    <property type="term" value="F:inositol tetrakisphosphate kinase activity"/>
    <property type="evidence" value="ECO:0007669"/>
    <property type="project" value="TreeGrafter"/>
</dbReference>
<dbReference type="GeneID" id="109726376"/>
<comment type="function">
    <text evidence="8">Inositol phosphate kinase with a broad substrate specificity.</text>
</comment>
<keyword evidence="9" id="KW-1185">Reference proteome</keyword>
<evidence type="ECO:0000256" key="7">
    <source>
        <dbReference type="ARBA" id="ARBA00036525"/>
    </source>
</evidence>
<keyword evidence="3 8" id="KW-0547">Nucleotide-binding</keyword>
<evidence type="ECO:0000256" key="4">
    <source>
        <dbReference type="ARBA" id="ARBA00022777"/>
    </source>
</evidence>
<organism evidence="9 10">
    <name type="scientific">Ananas comosus</name>
    <name type="common">Pineapple</name>
    <name type="synonym">Ananas ananas</name>
    <dbReference type="NCBI Taxonomy" id="4615"/>
    <lineage>
        <taxon>Eukaryota</taxon>
        <taxon>Viridiplantae</taxon>
        <taxon>Streptophyta</taxon>
        <taxon>Embryophyta</taxon>
        <taxon>Tracheophyta</taxon>
        <taxon>Spermatophyta</taxon>
        <taxon>Magnoliopsida</taxon>
        <taxon>Liliopsida</taxon>
        <taxon>Poales</taxon>
        <taxon>Bromeliaceae</taxon>
        <taxon>Bromelioideae</taxon>
        <taxon>Ananas</taxon>
    </lineage>
</organism>
<evidence type="ECO:0000256" key="3">
    <source>
        <dbReference type="ARBA" id="ARBA00022741"/>
    </source>
</evidence>
<reference evidence="9" key="1">
    <citation type="journal article" date="2015" name="Nat. Genet.">
        <title>The pineapple genome and the evolution of CAM photosynthesis.</title>
        <authorList>
            <person name="Ming R."/>
            <person name="VanBuren R."/>
            <person name="Wai C.M."/>
            <person name="Tang H."/>
            <person name="Schatz M.C."/>
            <person name="Bowers J.E."/>
            <person name="Lyons E."/>
            <person name="Wang M.L."/>
            <person name="Chen J."/>
            <person name="Biggers E."/>
            <person name="Zhang J."/>
            <person name="Huang L."/>
            <person name="Zhang L."/>
            <person name="Miao W."/>
            <person name="Zhang J."/>
            <person name="Ye Z."/>
            <person name="Miao C."/>
            <person name="Lin Z."/>
            <person name="Wang H."/>
            <person name="Zhou H."/>
            <person name="Yim W.C."/>
            <person name="Priest H.D."/>
            <person name="Zheng C."/>
            <person name="Woodhouse M."/>
            <person name="Edger P.P."/>
            <person name="Guyot R."/>
            <person name="Guo H.B."/>
            <person name="Guo H."/>
            <person name="Zheng G."/>
            <person name="Singh R."/>
            <person name="Sharma A."/>
            <person name="Min X."/>
            <person name="Zheng Y."/>
            <person name="Lee H."/>
            <person name="Gurtowski J."/>
            <person name="Sedlazeck F.J."/>
            <person name="Harkess A."/>
            <person name="McKain M.R."/>
            <person name="Liao Z."/>
            <person name="Fang J."/>
            <person name="Liu J."/>
            <person name="Zhang X."/>
            <person name="Zhang Q."/>
            <person name="Hu W."/>
            <person name="Qin Y."/>
            <person name="Wang K."/>
            <person name="Chen L.Y."/>
            <person name="Shirley N."/>
            <person name="Lin Y.R."/>
            <person name="Liu L.Y."/>
            <person name="Hernandez A.G."/>
            <person name="Wright C.L."/>
            <person name="Bulone V."/>
            <person name="Tuskan G.A."/>
            <person name="Heath K."/>
            <person name="Zee F."/>
            <person name="Moore P.H."/>
            <person name="Sunkar R."/>
            <person name="Leebens-Mack J.H."/>
            <person name="Mockler T."/>
            <person name="Bennetzen J.L."/>
            <person name="Freeling M."/>
            <person name="Sankoff D."/>
            <person name="Paterson A.H."/>
            <person name="Zhu X."/>
            <person name="Yang X."/>
            <person name="Smith J.A."/>
            <person name="Cushman J.C."/>
            <person name="Paull R.E."/>
            <person name="Yu Q."/>
        </authorList>
    </citation>
    <scope>NUCLEOTIDE SEQUENCE [LARGE SCALE GENOMIC DNA]</scope>
    <source>
        <strain evidence="9">cv. F153</strain>
    </source>
</reference>
<dbReference type="GO" id="GO:0032958">
    <property type="term" value="P:inositol phosphate biosynthetic process"/>
    <property type="evidence" value="ECO:0007669"/>
    <property type="project" value="InterPro"/>
</dbReference>
<dbReference type="PANTHER" id="PTHR12400:SF51">
    <property type="entry name" value="INOSITOL POLYPHOSPHATE MULTIKINASE"/>
    <property type="match status" value="1"/>
</dbReference>
<protein>
    <recommendedName>
        <fullName evidence="8">Inositol polyphosphate multikinase</fullName>
        <ecNumber evidence="8">2.7.1.140</ecNumber>
        <ecNumber evidence="8">2.7.1.151</ecNumber>
    </recommendedName>
</protein>
<dbReference type="RefSeq" id="XP_020111511.1">
    <property type="nucleotide sequence ID" value="XM_020255922.1"/>
</dbReference>